<sequence>MPQFVGVTGLPRAGSTLLCQLLAQHPDIHCEGHSSPLCNMLVGIRRMVSDDSFFLSQLDHSFERSYAHLAASMRSFLRGWYHDCTQSVVVDKNRGWLQTVELLLNLEPDAKLIVCVRELGQVYGSIEAQHQRTILLDFIDRLADYDRLGRADMLFAKDKTIGMPLVGLHAIPDLPAAARERLYVLRFEDLMAQPAACMSHLFAWLGMAPFEIAPEQLDVGPHESDSHYRMKYPHRRSPRIAPPAQHEIPARIQRQIESAYAWFYERYYPQHPRGADAAAKDAKR</sequence>
<dbReference type="OrthoDB" id="9766687at2"/>
<dbReference type="Pfam" id="PF13469">
    <property type="entry name" value="Sulfotransfer_3"/>
    <property type="match status" value="1"/>
</dbReference>
<gene>
    <name evidence="1" type="ORF">SAMN05192542_12624</name>
</gene>
<dbReference type="GO" id="GO:0016740">
    <property type="term" value="F:transferase activity"/>
    <property type="evidence" value="ECO:0007669"/>
    <property type="project" value="UniProtKB-KW"/>
</dbReference>
<keyword evidence="2" id="KW-1185">Reference proteome</keyword>
<dbReference type="STRING" id="416943.SAMN05445871_4336"/>
<reference evidence="2" key="1">
    <citation type="submission" date="2016-10" db="EMBL/GenBank/DDBJ databases">
        <authorList>
            <person name="Varghese N."/>
            <person name="Submissions S."/>
        </authorList>
    </citation>
    <scope>NUCLEOTIDE SEQUENCE [LARGE SCALE GENOMIC DNA]</scope>
    <source>
        <strain evidence="2">LMG 26416</strain>
    </source>
</reference>
<dbReference type="EMBL" id="FOAJ01000026">
    <property type="protein sequence ID" value="SEM10368.1"/>
    <property type="molecule type" value="Genomic_DNA"/>
</dbReference>
<name>A0A1H7VNJ8_9BURK</name>
<evidence type="ECO:0000313" key="2">
    <source>
        <dbReference type="Proteomes" id="UP000199120"/>
    </source>
</evidence>
<proteinExistence type="predicted"/>
<dbReference type="RefSeq" id="WP_090548510.1">
    <property type="nucleotide sequence ID" value="NZ_FNSR01000002.1"/>
</dbReference>
<protein>
    <submittedName>
        <fullName evidence="1">Sulfotransferase</fullName>
    </submittedName>
</protein>
<dbReference type="AlphaFoldDB" id="A0A1H7VNJ8"/>
<evidence type="ECO:0000313" key="1">
    <source>
        <dbReference type="EMBL" id="SEM10368.1"/>
    </source>
</evidence>
<dbReference type="Gene3D" id="3.40.50.300">
    <property type="entry name" value="P-loop containing nucleotide triphosphate hydrolases"/>
    <property type="match status" value="1"/>
</dbReference>
<dbReference type="SUPFAM" id="SSF52540">
    <property type="entry name" value="P-loop containing nucleoside triphosphate hydrolases"/>
    <property type="match status" value="1"/>
</dbReference>
<dbReference type="Proteomes" id="UP000199120">
    <property type="component" value="Unassembled WGS sequence"/>
</dbReference>
<organism evidence="1 2">
    <name type="scientific">Paraburkholderia caballeronis</name>
    <dbReference type="NCBI Taxonomy" id="416943"/>
    <lineage>
        <taxon>Bacteria</taxon>
        <taxon>Pseudomonadati</taxon>
        <taxon>Pseudomonadota</taxon>
        <taxon>Betaproteobacteria</taxon>
        <taxon>Burkholderiales</taxon>
        <taxon>Burkholderiaceae</taxon>
        <taxon>Paraburkholderia</taxon>
    </lineage>
</organism>
<keyword evidence="1" id="KW-0808">Transferase</keyword>
<accession>A0A1H7VNJ8</accession>
<dbReference type="InterPro" id="IPR027417">
    <property type="entry name" value="P-loop_NTPase"/>
</dbReference>